<evidence type="ECO:0000313" key="6">
    <source>
        <dbReference type="Proteomes" id="UP001225598"/>
    </source>
</evidence>
<dbReference type="InterPro" id="IPR058748">
    <property type="entry name" value="PglY_5th"/>
</dbReference>
<feature type="compositionally biased region" description="Pro residues" evidence="1">
    <location>
        <begin position="1210"/>
        <end position="1222"/>
    </location>
</feature>
<feature type="domain" description="ATPase PglY C-terminal" evidence="4">
    <location>
        <begin position="1026"/>
        <end position="1202"/>
    </location>
</feature>
<feature type="domain" description="DUF6079" evidence="2">
    <location>
        <begin position="41"/>
        <end position="109"/>
    </location>
</feature>
<gene>
    <name evidence="5" type="ORF">QP027_11250</name>
</gene>
<dbReference type="Proteomes" id="UP001225598">
    <property type="component" value="Chromosome"/>
</dbReference>
<dbReference type="Pfam" id="PF26382">
    <property type="entry name" value="BREX_PglY_6th"/>
    <property type="match status" value="1"/>
</dbReference>
<evidence type="ECO:0000313" key="5">
    <source>
        <dbReference type="EMBL" id="WIM67644.1"/>
    </source>
</evidence>
<keyword evidence="6" id="KW-1185">Reference proteome</keyword>
<accession>A0ABY8VDA4</accession>
<sequence>MAFTLPGSNSAPKFEEVFTIPETQGDTFVLKLSQSVAPERIQQTLDTYVVTDSIAANLKQALGYVRNALDTGNNQGTYLDGSFGSGKSHFMAVLYAILANYPEARAVRELQDLIVSNEDLVKKNYLQLTFHFLGSTTIEGTVFGSYIKQMEKFHPGVALPALHSDAELFRDAQNLRETMGDAAFFAALNRDDSSVSVGDDAGATGGFDIGSFANRVTGGAVGGAGKWDAVSFEAAVRTDDLAKRQELSTALSATLFTSHSSGSNWVPLAEGLKRITDHAAGLGYDAVVLYLDELILWLMFMTPSSEQFLDESQKLTLFVESEAGKLQIPLVSFIARQKNLAAWAATTEAAGSDQSMRKQAFAHQEGRFNKIHLGNSNLPEIAHKRLLEPKNALAEQQLDTAFSDLQLKPDVIQVLLNGENLGVEESASTMEQFKLTYPFSPALVDTLINLSSVMQRERTALKVMENLLIAKRSTGTIGNVIPVGDAFNFLVTGSDSTNDSASQRFAEGREFWNTRMRPTILANHNLDPKTTDEELDRSTLADIRLGKTLVLSALAPQVASLKNLTARRLANLNHGTMATLFESDTVGQVLQTVQRWATDLPEIQVEKGSNDPQISLVLNDVPWKEVLDSARSHDTPAKRKERIRTDLMEAFGVSGTSQGMDQAYLRPFTWRGTSRNVEVIFGNVRDPKDMPDDSFRPSGYDALRIVVDYPFDQEGHTVAEDHRRIDALIADGSRDRFTVAWLPQFFDSQQMRKLGDLVIAEYVTTPTGLRDNTQRIPQDQVQAVESTLKDYKHNLSEELGRQIRVAYGVSAGADFGVDQEPVKSLDPAITVSKPIGSDMHEAVNRLIEKAFEQRYPDHPKFDVNTVIRTSDFNKVLNLLREAVISPDGRVEIPREDRRIVRAILNPLHLADVYETHVIFTADTAQSVLSDIDQALRTDGFNVDGDLGVQPIQEAIRKLSLNRGLTNDVINFFVGAWAALKNRSWYQSDIQMPHPPSIGEIKKSVELRPVKLPDQQQWDNALEMFALLSGKDHPKHRTGANLATFLEKVNEFVEEYRGPIQGLAVELNQLTIKMQAGGSSNRVALNDKLNDLLSALHNQRLNALGMVEVLGTVKEQGESNWGATRQETMMALTSVSEVREQVGELLQGMLASQFSMLLGARDKDETAQQIIAALALGVGQHEMAVPIATTVRKFKAGLDEWIRGHVNARPNPDPVETPPPGPGPKQDFVVEDSNRRVFPSEGATGIDDALTQVKNELGKRTGKYRIIVEWLGD</sequence>
<evidence type="ECO:0000259" key="3">
    <source>
        <dbReference type="Pfam" id="PF26381"/>
    </source>
</evidence>
<proteinExistence type="predicted"/>
<dbReference type="Pfam" id="PF26381">
    <property type="entry name" value="BREX_PglY_5th"/>
    <property type="match status" value="1"/>
</dbReference>
<protein>
    <submittedName>
        <fullName evidence="5">DUF6079 family protein</fullName>
    </submittedName>
</protein>
<organism evidence="5 6">
    <name type="scientific">Corynebacterium breve</name>
    <dbReference type="NCBI Taxonomy" id="3049799"/>
    <lineage>
        <taxon>Bacteria</taxon>
        <taxon>Bacillati</taxon>
        <taxon>Actinomycetota</taxon>
        <taxon>Actinomycetes</taxon>
        <taxon>Mycobacteriales</taxon>
        <taxon>Corynebacteriaceae</taxon>
        <taxon>Corynebacterium</taxon>
    </lineage>
</organism>
<dbReference type="InterPro" id="IPR045725">
    <property type="entry name" value="DUF6079_N"/>
</dbReference>
<name>A0ABY8VDA4_9CORY</name>
<evidence type="ECO:0000259" key="2">
    <source>
        <dbReference type="Pfam" id="PF19557"/>
    </source>
</evidence>
<reference evidence="5 6" key="1">
    <citation type="submission" date="2023-05" db="EMBL/GenBank/DDBJ databases">
        <title>Corynebacterium suedekumii sp. nov. and Corynebacterium breve sp. nov. isolated from raw cow's milk.</title>
        <authorList>
            <person name="Baer M.K."/>
            <person name="Mehl L."/>
            <person name="Hellmuth R."/>
            <person name="Marke G."/>
            <person name="Lipski A."/>
        </authorList>
    </citation>
    <scope>NUCLEOTIDE SEQUENCE [LARGE SCALE GENOMIC DNA]</scope>
    <source>
        <strain evidence="5 6">R4</strain>
    </source>
</reference>
<dbReference type="Pfam" id="PF19557">
    <property type="entry name" value="DUF6079_1st"/>
    <property type="match status" value="1"/>
</dbReference>
<dbReference type="EMBL" id="CP126969">
    <property type="protein sequence ID" value="WIM67644.1"/>
    <property type="molecule type" value="Genomic_DNA"/>
</dbReference>
<feature type="region of interest" description="Disordered" evidence="1">
    <location>
        <begin position="1204"/>
        <end position="1226"/>
    </location>
</feature>
<dbReference type="RefSeq" id="WP_284824882.1">
    <property type="nucleotide sequence ID" value="NZ_CP126969.1"/>
</dbReference>
<evidence type="ECO:0000256" key="1">
    <source>
        <dbReference type="SAM" id="MobiDB-lite"/>
    </source>
</evidence>
<dbReference type="InterPro" id="IPR058747">
    <property type="entry name" value="PglY_C"/>
</dbReference>
<feature type="domain" description="ATPase PglY 5th" evidence="3">
    <location>
        <begin position="871"/>
        <end position="977"/>
    </location>
</feature>
<evidence type="ECO:0000259" key="4">
    <source>
        <dbReference type="Pfam" id="PF26382"/>
    </source>
</evidence>